<dbReference type="EMBL" id="CP016757">
    <property type="protein sequence ID" value="ANZ46544.1"/>
    <property type="molecule type" value="Genomic_DNA"/>
</dbReference>
<evidence type="ECO:0000256" key="4">
    <source>
        <dbReference type="ARBA" id="ARBA00022679"/>
    </source>
</evidence>
<dbReference type="GO" id="GO:0071972">
    <property type="term" value="F:peptidoglycan L,D-transpeptidase activity"/>
    <property type="evidence" value="ECO:0007669"/>
    <property type="project" value="TreeGrafter"/>
</dbReference>
<comment type="similarity">
    <text evidence="2">Belongs to the YkuD family.</text>
</comment>
<dbReference type="GO" id="GO:0008360">
    <property type="term" value="P:regulation of cell shape"/>
    <property type="evidence" value="ECO:0007669"/>
    <property type="project" value="UniProtKB-UniRule"/>
</dbReference>
<dbReference type="Gene3D" id="2.40.440.10">
    <property type="entry name" value="L,D-transpeptidase catalytic domain-like"/>
    <property type="match status" value="1"/>
</dbReference>
<dbReference type="KEGG" id="cpor:BED41_03075"/>
<comment type="pathway">
    <text evidence="1 9">Cell wall biogenesis; peptidoglycan biosynthesis.</text>
</comment>
<sequence length="154" mass="17761">MERITEEEALEAEAVLNEEDDDWLLIRKKQKRLFVVRNRKVIRSYAVATGVNDGQKQKPGDGRTPEGVFKVLQIQNASYWTHDFRDGKGEIKGAYGPWFIRLKTPWRGIGIHGTHDPQSIGKNATEGCIRLRNEELKDLKEKYIKLSMVVVIRK</sequence>
<evidence type="ECO:0000256" key="1">
    <source>
        <dbReference type="ARBA" id="ARBA00004752"/>
    </source>
</evidence>
<dbReference type="PANTHER" id="PTHR30582:SF24">
    <property type="entry name" value="L,D-TRANSPEPTIDASE ERFK_SRFK-RELATED"/>
    <property type="match status" value="1"/>
</dbReference>
<dbReference type="PANTHER" id="PTHR30582">
    <property type="entry name" value="L,D-TRANSPEPTIDASE"/>
    <property type="match status" value="1"/>
</dbReference>
<dbReference type="GO" id="GO:0071555">
    <property type="term" value="P:cell wall organization"/>
    <property type="evidence" value="ECO:0007669"/>
    <property type="project" value="UniProtKB-UniRule"/>
</dbReference>
<dbReference type="PROSITE" id="PS52029">
    <property type="entry name" value="LD_TPASE"/>
    <property type="match status" value="1"/>
</dbReference>
<dbReference type="InterPro" id="IPR038063">
    <property type="entry name" value="Transpep_catalytic_dom"/>
</dbReference>
<evidence type="ECO:0000256" key="8">
    <source>
        <dbReference type="ARBA" id="ARBA00023316"/>
    </source>
</evidence>
<evidence type="ECO:0000256" key="9">
    <source>
        <dbReference type="PROSITE-ProRule" id="PRU01373"/>
    </source>
</evidence>
<dbReference type="AlphaFoldDB" id="A0A1B2I976"/>
<dbReference type="GO" id="GO:0018104">
    <property type="term" value="P:peptidoglycan-protein cross-linking"/>
    <property type="evidence" value="ECO:0007669"/>
    <property type="project" value="TreeGrafter"/>
</dbReference>
<keyword evidence="5" id="KW-0378">Hydrolase</keyword>
<accession>A0A1B2I976</accession>
<proteinExistence type="inferred from homology"/>
<evidence type="ECO:0000256" key="2">
    <source>
        <dbReference type="ARBA" id="ARBA00005992"/>
    </source>
</evidence>
<dbReference type="GO" id="GO:0005576">
    <property type="term" value="C:extracellular region"/>
    <property type="evidence" value="ECO:0007669"/>
    <property type="project" value="TreeGrafter"/>
</dbReference>
<dbReference type="SUPFAM" id="SSF141523">
    <property type="entry name" value="L,D-transpeptidase catalytic domain-like"/>
    <property type="match status" value="1"/>
</dbReference>
<keyword evidence="4" id="KW-0808">Transferase</keyword>
<evidence type="ECO:0000313" key="11">
    <source>
        <dbReference type="EMBL" id="ANZ46544.1"/>
    </source>
</evidence>
<dbReference type="InterPro" id="IPR050979">
    <property type="entry name" value="LD-transpeptidase"/>
</dbReference>
<protein>
    <recommendedName>
        <fullName evidence="10">L,D-TPase catalytic domain-containing protein</fullName>
    </recommendedName>
</protein>
<keyword evidence="6 9" id="KW-0133">Cell shape</keyword>
<gene>
    <name evidence="11" type="ORF">BED41_03075</name>
</gene>
<dbReference type="STRING" id="1197717.BED41_03075"/>
<evidence type="ECO:0000256" key="6">
    <source>
        <dbReference type="ARBA" id="ARBA00022960"/>
    </source>
</evidence>
<dbReference type="GO" id="GO:0016757">
    <property type="term" value="F:glycosyltransferase activity"/>
    <property type="evidence" value="ECO:0007669"/>
    <property type="project" value="UniProtKB-KW"/>
</dbReference>
<keyword evidence="7 9" id="KW-0573">Peptidoglycan synthesis</keyword>
<dbReference type="CDD" id="cd16913">
    <property type="entry name" value="YkuD_like"/>
    <property type="match status" value="1"/>
</dbReference>
<reference evidence="11" key="1">
    <citation type="submission" date="2016-08" db="EMBL/GenBank/DDBJ databases">
        <title>Complete genome of Cloacibacillus porcorum.</title>
        <authorList>
            <person name="Looft T."/>
            <person name="Bayles D.O."/>
            <person name="Alt D.P."/>
        </authorList>
    </citation>
    <scope>NUCLEOTIDE SEQUENCE [LARGE SCALE GENOMIC DNA]</scope>
    <source>
        <strain evidence="11">CL-84</strain>
    </source>
</reference>
<keyword evidence="3" id="KW-0328">Glycosyltransferase</keyword>
<dbReference type="Proteomes" id="UP000093044">
    <property type="component" value="Chromosome"/>
</dbReference>
<dbReference type="UniPathway" id="UPA00219"/>
<keyword evidence="12" id="KW-1185">Reference proteome</keyword>
<name>A0A1B2I976_9BACT</name>
<organism evidence="11 12">
    <name type="scientific">Cloacibacillus porcorum</name>
    <dbReference type="NCBI Taxonomy" id="1197717"/>
    <lineage>
        <taxon>Bacteria</taxon>
        <taxon>Thermotogati</taxon>
        <taxon>Synergistota</taxon>
        <taxon>Synergistia</taxon>
        <taxon>Synergistales</taxon>
        <taxon>Synergistaceae</taxon>
        <taxon>Cloacibacillus</taxon>
    </lineage>
</organism>
<keyword evidence="8 9" id="KW-0961">Cell wall biogenesis/degradation</keyword>
<feature type="active site" description="Nucleophile" evidence="9">
    <location>
        <position position="128"/>
    </location>
</feature>
<evidence type="ECO:0000256" key="5">
    <source>
        <dbReference type="ARBA" id="ARBA00022801"/>
    </source>
</evidence>
<evidence type="ECO:0000256" key="3">
    <source>
        <dbReference type="ARBA" id="ARBA00022676"/>
    </source>
</evidence>
<feature type="active site" description="Proton donor/acceptor" evidence="9">
    <location>
        <position position="112"/>
    </location>
</feature>
<dbReference type="InterPro" id="IPR005490">
    <property type="entry name" value="LD_TPept_cat_dom"/>
</dbReference>
<dbReference type="Pfam" id="PF03734">
    <property type="entry name" value="YkuD"/>
    <property type="match status" value="1"/>
</dbReference>
<evidence type="ECO:0000256" key="7">
    <source>
        <dbReference type="ARBA" id="ARBA00022984"/>
    </source>
</evidence>
<evidence type="ECO:0000313" key="12">
    <source>
        <dbReference type="Proteomes" id="UP000093044"/>
    </source>
</evidence>
<feature type="domain" description="L,D-TPase catalytic" evidence="10">
    <location>
        <begin position="22"/>
        <end position="152"/>
    </location>
</feature>
<evidence type="ECO:0000259" key="10">
    <source>
        <dbReference type="PROSITE" id="PS52029"/>
    </source>
</evidence>